<feature type="repeat" description="ANK" evidence="3">
    <location>
        <begin position="341"/>
        <end position="374"/>
    </location>
</feature>
<keyword evidence="1" id="KW-0677">Repeat</keyword>
<dbReference type="GO" id="GO:0005634">
    <property type="term" value="C:nucleus"/>
    <property type="evidence" value="ECO:0007669"/>
    <property type="project" value="Ensembl"/>
</dbReference>
<reference evidence="5" key="3">
    <citation type="submission" date="2025-09" db="UniProtKB">
        <authorList>
            <consortium name="Ensembl"/>
        </authorList>
    </citation>
    <scope>IDENTIFICATION</scope>
</reference>
<gene>
    <name evidence="5" type="primary">ANKK1</name>
</gene>
<dbReference type="OMA" id="QNYEITH"/>
<evidence type="ECO:0000256" key="3">
    <source>
        <dbReference type="PROSITE-ProRule" id="PRU00023"/>
    </source>
</evidence>
<feature type="domain" description="Protein kinase" evidence="4">
    <location>
        <begin position="1"/>
        <end position="236"/>
    </location>
</feature>
<dbReference type="InterPro" id="IPR036770">
    <property type="entry name" value="Ankyrin_rpt-contain_sf"/>
</dbReference>
<feature type="repeat" description="ANK" evidence="3">
    <location>
        <begin position="375"/>
        <end position="407"/>
    </location>
</feature>
<reference evidence="5" key="2">
    <citation type="submission" date="2025-08" db="UniProtKB">
        <authorList>
            <consortium name="Ensembl"/>
        </authorList>
    </citation>
    <scope>IDENTIFICATION</scope>
</reference>
<dbReference type="PROSITE" id="PS50011">
    <property type="entry name" value="PROTEIN_KINASE_DOM"/>
    <property type="match status" value="1"/>
</dbReference>
<feature type="repeat" description="ANK" evidence="3">
    <location>
        <begin position="408"/>
        <end position="440"/>
    </location>
</feature>
<sequence>MNGSPLPYLAPLSIALMRITSLKKLSDANYLIEEAAKMEIKFQHIVSIYGVYKQPLGIVMEFMASGSLEKMLPIHSLCWKLKFHIIHETSLAMNFLHSIKPPLLHLDLKPGNILLDSNMHAKVRGWGRLWLERQRAGEDSGWRGLPGAVHSESVFCIYSFAIVIWELLTQKKPYSGFNMMMIIIQVTAGMRPSLQPVSDQWPSEAQQLMDLMKCCWDQDPKRPCFLDITIKTDILLSLLQSPVVVPKSEALARKVSCKLLLRQPWEVNEDISQELMDSDSGNYLKWAFQLSDHENLVPKDEELCIYENKVTPLHFLVAKGSVEQVRLLLAHEVDVDCQTASGYTPLLIAAQDQRLYLCALLLWGHGANANLVDEDGWAPLHFATQNGDAHTARLLLDHGACVDAQEHEGWTPLHLSAQNDFENVAQLLVSHQADRARAGRAALRARAVLPAMLALVKAAPDSQKLKRVPSTGKGRALRNQTVAEEWSGPLDVPCLTRVATGQLHTAGCQRKAYLMLRGQPLSCPPTRAGTPASGSLQGATWRSCICWQESHTNHGCSRSYELDSPAPAAHATGRRRVGSGPLLQCGAAPQMDCRGSSGWTPPPTGGVQRGTFLSVINSANITRMSIPSTRMRPWTHALPHLGPPSKGNTPVILKVKVLVKAGAQLDIQDGVGCTPLQLALHSQKRVIMSFLEGKEPSVATLGGSEPGAQTEI</sequence>
<dbReference type="InterPro" id="IPR000719">
    <property type="entry name" value="Prot_kinase_dom"/>
</dbReference>
<evidence type="ECO:0000256" key="2">
    <source>
        <dbReference type="ARBA" id="ARBA00023043"/>
    </source>
</evidence>
<name>A0A2K6KDM6_RHIBE</name>
<dbReference type="SMART" id="SM00220">
    <property type="entry name" value="S_TKc"/>
    <property type="match status" value="1"/>
</dbReference>
<dbReference type="SUPFAM" id="SSF56112">
    <property type="entry name" value="Protein kinase-like (PK-like)"/>
    <property type="match status" value="1"/>
</dbReference>
<evidence type="ECO:0000313" key="6">
    <source>
        <dbReference type="Proteomes" id="UP000233180"/>
    </source>
</evidence>
<dbReference type="PROSITE" id="PS50297">
    <property type="entry name" value="ANK_REP_REGION"/>
    <property type="match status" value="3"/>
</dbReference>
<dbReference type="Gene3D" id="1.25.40.20">
    <property type="entry name" value="Ankyrin repeat-containing domain"/>
    <property type="match status" value="2"/>
</dbReference>
<dbReference type="Proteomes" id="UP000233180">
    <property type="component" value="Unassembled WGS sequence"/>
</dbReference>
<reference evidence="5 6" key="1">
    <citation type="submission" date="2016-06" db="EMBL/GenBank/DDBJ databases">
        <title>Genome of Rhinopithecus bieti.</title>
        <authorList>
            <person name="Wu"/>
            <person name="C.-I. and Zhang"/>
            <person name="Y."/>
        </authorList>
    </citation>
    <scope>NUCLEOTIDE SEQUENCE</scope>
</reference>
<dbReference type="GO" id="GO:0010564">
    <property type="term" value="P:regulation of cell cycle process"/>
    <property type="evidence" value="ECO:0007669"/>
    <property type="project" value="Ensembl"/>
</dbReference>
<organism evidence="5 6">
    <name type="scientific">Rhinopithecus bieti</name>
    <name type="common">Black snub-nosed monkey</name>
    <name type="synonym">Pygathrix bieti</name>
    <dbReference type="NCBI Taxonomy" id="61621"/>
    <lineage>
        <taxon>Eukaryota</taxon>
        <taxon>Metazoa</taxon>
        <taxon>Chordata</taxon>
        <taxon>Craniata</taxon>
        <taxon>Vertebrata</taxon>
        <taxon>Euteleostomi</taxon>
        <taxon>Mammalia</taxon>
        <taxon>Eutheria</taxon>
        <taxon>Euarchontoglires</taxon>
        <taxon>Primates</taxon>
        <taxon>Haplorrhini</taxon>
        <taxon>Catarrhini</taxon>
        <taxon>Cercopithecidae</taxon>
        <taxon>Colobinae</taxon>
        <taxon>Rhinopithecus</taxon>
    </lineage>
</organism>
<dbReference type="InterPro" id="IPR008271">
    <property type="entry name" value="Ser/Thr_kinase_AS"/>
</dbReference>
<keyword evidence="2 3" id="KW-0040">ANK repeat</keyword>
<dbReference type="SUPFAM" id="SSF48403">
    <property type="entry name" value="Ankyrin repeat"/>
    <property type="match status" value="2"/>
</dbReference>
<dbReference type="AlphaFoldDB" id="A0A2K6KDM6"/>
<dbReference type="STRING" id="61621.ENSRBIP00000009376"/>
<dbReference type="Pfam" id="PF07714">
    <property type="entry name" value="PK_Tyr_Ser-Thr"/>
    <property type="match status" value="1"/>
</dbReference>
<feature type="repeat" description="ANK" evidence="3">
    <location>
        <begin position="308"/>
        <end position="340"/>
    </location>
</feature>
<keyword evidence="6" id="KW-1185">Reference proteome</keyword>
<evidence type="ECO:0000313" key="5">
    <source>
        <dbReference type="Ensembl" id="ENSRBIP00000009376.1"/>
    </source>
</evidence>
<dbReference type="SMART" id="SM00248">
    <property type="entry name" value="ANK"/>
    <property type="match status" value="5"/>
</dbReference>
<dbReference type="GO" id="GO:0005737">
    <property type="term" value="C:cytoplasm"/>
    <property type="evidence" value="ECO:0007669"/>
    <property type="project" value="TreeGrafter"/>
</dbReference>
<dbReference type="Ensembl" id="ENSRBIT00000032992.1">
    <property type="protein sequence ID" value="ENSRBIP00000009376.1"/>
    <property type="gene ID" value="ENSRBIG00000028582.1"/>
</dbReference>
<dbReference type="GO" id="GO:0004672">
    <property type="term" value="F:protein kinase activity"/>
    <property type="evidence" value="ECO:0007669"/>
    <property type="project" value="InterPro"/>
</dbReference>
<dbReference type="InterPro" id="IPR011009">
    <property type="entry name" value="Kinase-like_dom_sf"/>
</dbReference>
<proteinExistence type="predicted"/>
<evidence type="ECO:0000259" key="4">
    <source>
        <dbReference type="PROSITE" id="PS50011"/>
    </source>
</evidence>
<dbReference type="PROSITE" id="PS50088">
    <property type="entry name" value="ANK_REPEAT"/>
    <property type="match status" value="4"/>
</dbReference>
<dbReference type="InterPro" id="IPR001245">
    <property type="entry name" value="Ser-Thr/Tyr_kinase_cat_dom"/>
</dbReference>
<dbReference type="Gene3D" id="1.10.510.10">
    <property type="entry name" value="Transferase(Phosphotransferase) domain 1"/>
    <property type="match status" value="1"/>
</dbReference>
<dbReference type="GeneTree" id="ENSGT00940000162060"/>
<dbReference type="Pfam" id="PF12796">
    <property type="entry name" value="Ank_2"/>
    <property type="match status" value="1"/>
</dbReference>
<dbReference type="GO" id="GO:0005524">
    <property type="term" value="F:ATP binding"/>
    <property type="evidence" value="ECO:0007669"/>
    <property type="project" value="InterPro"/>
</dbReference>
<evidence type="ECO:0000256" key="1">
    <source>
        <dbReference type="ARBA" id="ARBA00022737"/>
    </source>
</evidence>
<dbReference type="InterPro" id="IPR002110">
    <property type="entry name" value="Ankyrin_rpt"/>
</dbReference>
<protein>
    <submittedName>
        <fullName evidence="5">Ankyrin repeat and kinase domain containing 1</fullName>
    </submittedName>
</protein>
<dbReference type="Pfam" id="PF00023">
    <property type="entry name" value="Ank"/>
    <property type="match status" value="1"/>
</dbReference>
<dbReference type="PROSITE" id="PS00108">
    <property type="entry name" value="PROTEIN_KINASE_ST"/>
    <property type="match status" value="1"/>
</dbReference>
<dbReference type="PANTHER" id="PTHR24198:SF175">
    <property type="entry name" value="ANKYRIN REPEAT AND PROTEIN KINASE DOMAIN-CONTAINING PROTEIN 1"/>
    <property type="match status" value="1"/>
</dbReference>
<accession>A0A2K6KDM6</accession>
<dbReference type="PANTHER" id="PTHR24198">
    <property type="entry name" value="ANKYRIN REPEAT AND PROTEIN KINASE DOMAIN-CONTAINING PROTEIN"/>
    <property type="match status" value="1"/>
</dbReference>